<dbReference type="EMBL" id="BKCJ011690683">
    <property type="protein sequence ID" value="GFD47075.1"/>
    <property type="molecule type" value="Genomic_DNA"/>
</dbReference>
<organism evidence="1">
    <name type="scientific">Tanacetum cinerariifolium</name>
    <name type="common">Dalmatian daisy</name>
    <name type="synonym">Chrysanthemum cinerariifolium</name>
    <dbReference type="NCBI Taxonomy" id="118510"/>
    <lineage>
        <taxon>Eukaryota</taxon>
        <taxon>Viridiplantae</taxon>
        <taxon>Streptophyta</taxon>
        <taxon>Embryophyta</taxon>
        <taxon>Tracheophyta</taxon>
        <taxon>Spermatophyta</taxon>
        <taxon>Magnoliopsida</taxon>
        <taxon>eudicotyledons</taxon>
        <taxon>Gunneridae</taxon>
        <taxon>Pentapetalae</taxon>
        <taxon>asterids</taxon>
        <taxon>campanulids</taxon>
        <taxon>Asterales</taxon>
        <taxon>Asteraceae</taxon>
        <taxon>Asteroideae</taxon>
        <taxon>Anthemideae</taxon>
        <taxon>Anthemidinae</taxon>
        <taxon>Tanacetum</taxon>
    </lineage>
</organism>
<accession>A0A699WHD7</accession>
<name>A0A699WHD7_TANCI</name>
<comment type="caution">
    <text evidence="1">The sequence shown here is derived from an EMBL/GenBank/DDBJ whole genome shotgun (WGS) entry which is preliminary data.</text>
</comment>
<feature type="non-terminal residue" evidence="1">
    <location>
        <position position="1"/>
    </location>
</feature>
<proteinExistence type="predicted"/>
<gene>
    <name evidence="1" type="ORF">Tci_919044</name>
</gene>
<protein>
    <submittedName>
        <fullName evidence="1">Uncharacterized protein</fullName>
    </submittedName>
</protein>
<reference evidence="1" key="1">
    <citation type="journal article" date="2019" name="Sci. Rep.">
        <title>Draft genome of Tanacetum cinerariifolium, the natural source of mosquito coil.</title>
        <authorList>
            <person name="Yamashiro T."/>
            <person name="Shiraishi A."/>
            <person name="Satake H."/>
            <person name="Nakayama K."/>
        </authorList>
    </citation>
    <scope>NUCLEOTIDE SEQUENCE</scope>
</reference>
<sequence>IEHMVPRSELELEKRRVAKWKRRADEQPSVLTATTRMSVHWKINWSQATAASGT</sequence>
<evidence type="ECO:0000313" key="1">
    <source>
        <dbReference type="EMBL" id="GFD47075.1"/>
    </source>
</evidence>
<dbReference type="AlphaFoldDB" id="A0A699WHD7"/>